<keyword evidence="2" id="KW-1185">Reference proteome</keyword>
<accession>A0A9D4M6N1</accession>
<comment type="caution">
    <text evidence="1">The sequence shown here is derived from an EMBL/GenBank/DDBJ whole genome shotgun (WGS) entry which is preliminary data.</text>
</comment>
<protein>
    <submittedName>
        <fullName evidence="1">Uncharacterized protein</fullName>
    </submittedName>
</protein>
<dbReference type="Proteomes" id="UP000828390">
    <property type="component" value="Unassembled WGS sequence"/>
</dbReference>
<proteinExistence type="predicted"/>
<evidence type="ECO:0000313" key="2">
    <source>
        <dbReference type="Proteomes" id="UP000828390"/>
    </source>
</evidence>
<organism evidence="1 2">
    <name type="scientific">Dreissena polymorpha</name>
    <name type="common">Zebra mussel</name>
    <name type="synonym">Mytilus polymorpha</name>
    <dbReference type="NCBI Taxonomy" id="45954"/>
    <lineage>
        <taxon>Eukaryota</taxon>
        <taxon>Metazoa</taxon>
        <taxon>Spiralia</taxon>
        <taxon>Lophotrochozoa</taxon>
        <taxon>Mollusca</taxon>
        <taxon>Bivalvia</taxon>
        <taxon>Autobranchia</taxon>
        <taxon>Heteroconchia</taxon>
        <taxon>Euheterodonta</taxon>
        <taxon>Imparidentia</taxon>
        <taxon>Neoheterodontei</taxon>
        <taxon>Myida</taxon>
        <taxon>Dreissenoidea</taxon>
        <taxon>Dreissenidae</taxon>
        <taxon>Dreissena</taxon>
    </lineage>
</organism>
<reference evidence="1" key="1">
    <citation type="journal article" date="2019" name="bioRxiv">
        <title>The Genome of the Zebra Mussel, Dreissena polymorpha: A Resource for Invasive Species Research.</title>
        <authorList>
            <person name="McCartney M.A."/>
            <person name="Auch B."/>
            <person name="Kono T."/>
            <person name="Mallez S."/>
            <person name="Zhang Y."/>
            <person name="Obille A."/>
            <person name="Becker A."/>
            <person name="Abrahante J.E."/>
            <person name="Garbe J."/>
            <person name="Badalamenti J.P."/>
            <person name="Herman A."/>
            <person name="Mangelson H."/>
            <person name="Liachko I."/>
            <person name="Sullivan S."/>
            <person name="Sone E.D."/>
            <person name="Koren S."/>
            <person name="Silverstein K.A.T."/>
            <person name="Beckman K.B."/>
            <person name="Gohl D.M."/>
        </authorList>
    </citation>
    <scope>NUCLEOTIDE SEQUENCE</scope>
    <source>
        <strain evidence="1">Duluth1</strain>
        <tissue evidence="1">Whole animal</tissue>
    </source>
</reference>
<gene>
    <name evidence="1" type="ORF">DPMN_034973</name>
</gene>
<dbReference type="EMBL" id="JAIWYP010000002">
    <property type="protein sequence ID" value="KAH3871760.1"/>
    <property type="molecule type" value="Genomic_DNA"/>
</dbReference>
<sequence length="71" mass="7739">MCCGYFIPHVFVPQGLYLFLQFGVFGCDITIQVVGSYCDSDDLCLSHQGWYKNVDGAATISNGSVQLVVPT</sequence>
<evidence type="ECO:0000313" key="1">
    <source>
        <dbReference type="EMBL" id="KAH3871760.1"/>
    </source>
</evidence>
<reference evidence="1" key="2">
    <citation type="submission" date="2020-11" db="EMBL/GenBank/DDBJ databases">
        <authorList>
            <person name="McCartney M.A."/>
            <person name="Auch B."/>
            <person name="Kono T."/>
            <person name="Mallez S."/>
            <person name="Becker A."/>
            <person name="Gohl D.M."/>
            <person name="Silverstein K.A.T."/>
            <person name="Koren S."/>
            <person name="Bechman K.B."/>
            <person name="Herman A."/>
            <person name="Abrahante J.E."/>
            <person name="Garbe J."/>
        </authorList>
    </citation>
    <scope>NUCLEOTIDE SEQUENCE</scope>
    <source>
        <strain evidence="1">Duluth1</strain>
        <tissue evidence="1">Whole animal</tissue>
    </source>
</reference>
<name>A0A9D4M6N1_DREPO</name>
<dbReference type="AlphaFoldDB" id="A0A9D4M6N1"/>